<proteinExistence type="predicted"/>
<feature type="signal peptide" evidence="1">
    <location>
        <begin position="1"/>
        <end position="28"/>
    </location>
</feature>
<dbReference type="AlphaFoldDB" id="A0A314YDZ7"/>
<dbReference type="OrthoDB" id="21550at2759"/>
<sequence length="87" mass="9462">MAVKAEGKFLMCMTQLLVGLNRLPMGLCQLVVWRRSEISENLSCSVEEELGKVSLLGGCDQNSVLDGRNCMKSEVTRNSGGGEPENN</sequence>
<organism evidence="2 3">
    <name type="scientific">Prunus yedoensis var. nudiflora</name>
    <dbReference type="NCBI Taxonomy" id="2094558"/>
    <lineage>
        <taxon>Eukaryota</taxon>
        <taxon>Viridiplantae</taxon>
        <taxon>Streptophyta</taxon>
        <taxon>Embryophyta</taxon>
        <taxon>Tracheophyta</taxon>
        <taxon>Spermatophyta</taxon>
        <taxon>Magnoliopsida</taxon>
        <taxon>eudicotyledons</taxon>
        <taxon>Gunneridae</taxon>
        <taxon>Pentapetalae</taxon>
        <taxon>rosids</taxon>
        <taxon>fabids</taxon>
        <taxon>Rosales</taxon>
        <taxon>Rosaceae</taxon>
        <taxon>Amygdaloideae</taxon>
        <taxon>Amygdaleae</taxon>
        <taxon>Prunus</taxon>
    </lineage>
</organism>
<dbReference type="EMBL" id="PJQY01001372">
    <property type="protein sequence ID" value="PQQ03161.1"/>
    <property type="molecule type" value="Genomic_DNA"/>
</dbReference>
<dbReference type="GO" id="GO:1990904">
    <property type="term" value="C:ribonucleoprotein complex"/>
    <property type="evidence" value="ECO:0007669"/>
    <property type="project" value="UniProtKB-KW"/>
</dbReference>
<comment type="caution">
    <text evidence="2">The sequence shown here is derived from an EMBL/GenBank/DDBJ whole genome shotgun (WGS) entry which is preliminary data.</text>
</comment>
<evidence type="ECO:0000256" key="1">
    <source>
        <dbReference type="SAM" id="SignalP"/>
    </source>
</evidence>
<accession>A0A314YDZ7</accession>
<evidence type="ECO:0000313" key="2">
    <source>
        <dbReference type="EMBL" id="PQQ03161.1"/>
    </source>
</evidence>
<evidence type="ECO:0000313" key="3">
    <source>
        <dbReference type="Proteomes" id="UP000250321"/>
    </source>
</evidence>
<protein>
    <submittedName>
        <fullName evidence="2">H/ACA ribonucleoprotein complex non-core subunit NAF1</fullName>
    </submittedName>
</protein>
<keyword evidence="1" id="KW-0732">Signal</keyword>
<feature type="chain" id="PRO_5016439679" evidence="1">
    <location>
        <begin position="29"/>
        <end position="87"/>
    </location>
</feature>
<reference evidence="2 3" key="1">
    <citation type="submission" date="2018-02" db="EMBL/GenBank/DDBJ databases">
        <title>Draft genome of wild Prunus yedoensis var. nudiflora.</title>
        <authorList>
            <person name="Baek S."/>
            <person name="Kim J.-H."/>
            <person name="Choi K."/>
            <person name="Kim G.-B."/>
            <person name="Cho A."/>
            <person name="Jang H."/>
            <person name="Shin C.-H."/>
            <person name="Yu H.-J."/>
            <person name="Mun J.-H."/>
        </authorList>
    </citation>
    <scope>NUCLEOTIDE SEQUENCE [LARGE SCALE GENOMIC DNA]</scope>
    <source>
        <strain evidence="3">cv. Jeju island</strain>
        <tissue evidence="2">Leaf</tissue>
    </source>
</reference>
<keyword evidence="2" id="KW-0687">Ribonucleoprotein</keyword>
<keyword evidence="3" id="KW-1185">Reference proteome</keyword>
<dbReference type="Proteomes" id="UP000250321">
    <property type="component" value="Unassembled WGS sequence"/>
</dbReference>
<name>A0A314YDZ7_PRUYE</name>
<gene>
    <name evidence="2" type="ORF">Pyn_39265</name>
</gene>